<evidence type="ECO:0000313" key="3">
    <source>
        <dbReference type="Proteomes" id="UP000646548"/>
    </source>
</evidence>
<feature type="coiled-coil region" evidence="1">
    <location>
        <begin position="135"/>
        <end position="162"/>
    </location>
</feature>
<keyword evidence="1" id="KW-0175">Coiled coil</keyword>
<reference evidence="2" key="1">
    <citation type="journal article" name="BMC Genomics">
        <title>Long-read sequencing and de novo genome assembly of marine medaka (Oryzias melastigma).</title>
        <authorList>
            <person name="Liang P."/>
            <person name="Saqib H.S.A."/>
            <person name="Ni X."/>
            <person name="Shen Y."/>
        </authorList>
    </citation>
    <scope>NUCLEOTIDE SEQUENCE</scope>
    <source>
        <strain evidence="2">Bigg-433</strain>
    </source>
</reference>
<sequence>MKTLLDKFVCLSDNKPTYTSAGDHLKAAQDQNAVLQEKLLQLKLMIQQEEAPLMMTLGISTDEYQDQIQALEQQKEVLQKELEELKRKRSEEAARRIDLKYLDAQKCELEGQCQHIQEVIQIHSPQYEVVYPEEIQEMKSLILFLKDEVEILLEEQRRLKIQDQEVKVWKKNTIN</sequence>
<organism evidence="2 3">
    <name type="scientific">Oryzias melastigma</name>
    <name type="common">Marine medaka</name>
    <dbReference type="NCBI Taxonomy" id="30732"/>
    <lineage>
        <taxon>Eukaryota</taxon>
        <taxon>Metazoa</taxon>
        <taxon>Chordata</taxon>
        <taxon>Craniata</taxon>
        <taxon>Vertebrata</taxon>
        <taxon>Euteleostomi</taxon>
        <taxon>Actinopterygii</taxon>
        <taxon>Neopterygii</taxon>
        <taxon>Teleostei</taxon>
        <taxon>Neoteleostei</taxon>
        <taxon>Acanthomorphata</taxon>
        <taxon>Ovalentaria</taxon>
        <taxon>Atherinomorphae</taxon>
        <taxon>Beloniformes</taxon>
        <taxon>Adrianichthyidae</taxon>
        <taxon>Oryziinae</taxon>
        <taxon>Oryzias</taxon>
    </lineage>
</organism>
<accession>A0A834EZ55</accession>
<dbReference type="Proteomes" id="UP000646548">
    <property type="component" value="Unassembled WGS sequence"/>
</dbReference>
<evidence type="ECO:0000256" key="1">
    <source>
        <dbReference type="SAM" id="Coils"/>
    </source>
</evidence>
<protein>
    <submittedName>
        <fullName evidence="2">Uncharacterized protein</fullName>
    </submittedName>
</protein>
<gene>
    <name evidence="2" type="ORF">FQA47_010766</name>
</gene>
<dbReference type="EMBL" id="WKFB01001152">
    <property type="protein sequence ID" value="KAF6715156.1"/>
    <property type="molecule type" value="Genomic_DNA"/>
</dbReference>
<dbReference type="AlphaFoldDB" id="A0A834EZ55"/>
<feature type="coiled-coil region" evidence="1">
    <location>
        <begin position="25"/>
        <end position="95"/>
    </location>
</feature>
<comment type="caution">
    <text evidence="2">The sequence shown here is derived from an EMBL/GenBank/DDBJ whole genome shotgun (WGS) entry which is preliminary data.</text>
</comment>
<evidence type="ECO:0000313" key="2">
    <source>
        <dbReference type="EMBL" id="KAF6715156.1"/>
    </source>
</evidence>
<proteinExistence type="predicted"/>
<name>A0A834EZ55_ORYME</name>